<organism evidence="2 3">
    <name type="scientific">Piloderma croceum (strain F 1598)</name>
    <dbReference type="NCBI Taxonomy" id="765440"/>
    <lineage>
        <taxon>Eukaryota</taxon>
        <taxon>Fungi</taxon>
        <taxon>Dikarya</taxon>
        <taxon>Basidiomycota</taxon>
        <taxon>Agaricomycotina</taxon>
        <taxon>Agaricomycetes</taxon>
        <taxon>Agaricomycetidae</taxon>
        <taxon>Atheliales</taxon>
        <taxon>Atheliaceae</taxon>
        <taxon>Piloderma</taxon>
    </lineage>
</organism>
<reference evidence="2 3" key="1">
    <citation type="submission" date="2014-04" db="EMBL/GenBank/DDBJ databases">
        <authorList>
            <consortium name="DOE Joint Genome Institute"/>
            <person name="Kuo A."/>
            <person name="Tarkka M."/>
            <person name="Buscot F."/>
            <person name="Kohler A."/>
            <person name="Nagy L.G."/>
            <person name="Floudas D."/>
            <person name="Copeland A."/>
            <person name="Barry K.W."/>
            <person name="Cichocki N."/>
            <person name="Veneault-Fourrey C."/>
            <person name="LaButti K."/>
            <person name="Lindquist E.A."/>
            <person name="Lipzen A."/>
            <person name="Lundell T."/>
            <person name="Morin E."/>
            <person name="Murat C."/>
            <person name="Sun H."/>
            <person name="Tunlid A."/>
            <person name="Henrissat B."/>
            <person name="Grigoriev I.V."/>
            <person name="Hibbett D.S."/>
            <person name="Martin F."/>
            <person name="Nordberg H.P."/>
            <person name="Cantor M.N."/>
            <person name="Hua S.X."/>
        </authorList>
    </citation>
    <scope>NUCLEOTIDE SEQUENCE [LARGE SCALE GENOMIC DNA]</scope>
    <source>
        <strain evidence="2 3">F 1598</strain>
    </source>
</reference>
<accession>A0A0C3EZA8</accession>
<name>A0A0C3EZA8_PILCF</name>
<dbReference type="OrthoDB" id="3254880at2759"/>
<evidence type="ECO:0000313" key="3">
    <source>
        <dbReference type="Proteomes" id="UP000054166"/>
    </source>
</evidence>
<keyword evidence="3" id="KW-1185">Reference proteome</keyword>
<evidence type="ECO:0000313" key="2">
    <source>
        <dbReference type="EMBL" id="KIM77875.1"/>
    </source>
</evidence>
<dbReference type="HOGENOM" id="CLU_439473_0_0_1"/>
<protein>
    <submittedName>
        <fullName evidence="2">Uncharacterized protein</fullName>
    </submittedName>
</protein>
<evidence type="ECO:0000256" key="1">
    <source>
        <dbReference type="SAM" id="MobiDB-lite"/>
    </source>
</evidence>
<reference evidence="3" key="2">
    <citation type="submission" date="2015-01" db="EMBL/GenBank/DDBJ databases">
        <title>Evolutionary Origins and Diversification of the Mycorrhizal Mutualists.</title>
        <authorList>
            <consortium name="DOE Joint Genome Institute"/>
            <consortium name="Mycorrhizal Genomics Consortium"/>
            <person name="Kohler A."/>
            <person name="Kuo A."/>
            <person name="Nagy L.G."/>
            <person name="Floudas D."/>
            <person name="Copeland A."/>
            <person name="Barry K.W."/>
            <person name="Cichocki N."/>
            <person name="Veneault-Fourrey C."/>
            <person name="LaButti K."/>
            <person name="Lindquist E.A."/>
            <person name="Lipzen A."/>
            <person name="Lundell T."/>
            <person name="Morin E."/>
            <person name="Murat C."/>
            <person name="Riley R."/>
            <person name="Ohm R."/>
            <person name="Sun H."/>
            <person name="Tunlid A."/>
            <person name="Henrissat B."/>
            <person name="Grigoriev I.V."/>
            <person name="Hibbett D.S."/>
            <person name="Martin F."/>
        </authorList>
    </citation>
    <scope>NUCLEOTIDE SEQUENCE [LARGE SCALE GENOMIC DNA]</scope>
    <source>
        <strain evidence="3">F 1598</strain>
    </source>
</reference>
<dbReference type="InParanoid" id="A0A0C3EZA8"/>
<feature type="compositionally biased region" description="Pro residues" evidence="1">
    <location>
        <begin position="172"/>
        <end position="181"/>
    </location>
</feature>
<dbReference type="EMBL" id="KN833021">
    <property type="protein sequence ID" value="KIM77875.1"/>
    <property type="molecule type" value="Genomic_DNA"/>
</dbReference>
<feature type="compositionally biased region" description="Polar residues" evidence="1">
    <location>
        <begin position="107"/>
        <end position="117"/>
    </location>
</feature>
<proteinExistence type="predicted"/>
<gene>
    <name evidence="2" type="ORF">PILCRDRAFT_90982</name>
</gene>
<sequence length="622" mass="70239">MNSENQTVQQPDPPIQFDDHTKAMLETLFATRLQEQADCLRAEAQGREETWIEREKMYKKNDALLRAVVESLSGQLREAKLETPSNTNISKDVPMSQPAITHAPTGRRSSAVDSNSPALAVPSTPGNSRPTRRKSGPASPSTRALRSSTRSSATPKPIPVVTPTASHAQSTPKPPKPPTPAPVAKTVVVKKPVKKPAAHVHRLLTSEILADSTGVQMSMKLHVRLLWGLFDPKQPPPTPDDETLHVFALCFRNESSLMNAQAGGSLVAPDCVRVGVSITDCGVVASQLRHIEEHIIEYIQACLSRFRLLAWGPDLHQTPYALYNAACRIIAIDTFKQALASHAYAHLAPNLAYAKDMVLLVKLYDHFVHHYLQQRYQKECRVPGSVRAADEASPQYHNRQRLANAHLKFLEDNGYPQRYRDLIDAKATSDDEPDPEGRMVKTQKIHLIKRRTERSQEFEEWVRILDRKRKEDAIRDPTKHWRERPREVPLQPQDSEFTTLPEGMPIDYYDPDFYNSLQPRLRAQITNTKVALLPDITRSFIREADERLSDKQFSAKYGAKILAKYQVVEEDELEVEDDWLADDNDDEEMSDGDVEEYEVVEDVNMSTKQQTLAAQLSVEDMS</sequence>
<feature type="compositionally biased region" description="Low complexity" evidence="1">
    <location>
        <begin position="137"/>
        <end position="155"/>
    </location>
</feature>
<feature type="region of interest" description="Disordered" evidence="1">
    <location>
        <begin position="79"/>
        <end position="183"/>
    </location>
</feature>
<dbReference type="AlphaFoldDB" id="A0A0C3EZA8"/>
<dbReference type="STRING" id="765440.A0A0C3EZA8"/>
<dbReference type="Proteomes" id="UP000054166">
    <property type="component" value="Unassembled WGS sequence"/>
</dbReference>